<dbReference type="PATRIC" id="fig|1230458.4.peg.4177"/>
<comment type="catalytic activity">
    <reaction evidence="6 7">
        <text>(2S)-2-hydroxy-3-oxobutyl phosphate + 5-amino-6-(D-ribitylamino)uracil = 6,7-dimethyl-8-(1-D-ribityl)lumazine + phosphate + 2 H2O + H(+)</text>
        <dbReference type="Rhea" id="RHEA:26152"/>
        <dbReference type="ChEBI" id="CHEBI:15377"/>
        <dbReference type="ChEBI" id="CHEBI:15378"/>
        <dbReference type="ChEBI" id="CHEBI:15934"/>
        <dbReference type="ChEBI" id="CHEBI:43474"/>
        <dbReference type="ChEBI" id="CHEBI:58201"/>
        <dbReference type="ChEBI" id="CHEBI:58830"/>
        <dbReference type="EC" id="2.5.1.78"/>
    </reaction>
</comment>
<comment type="function">
    <text evidence="7">Catalyzes the formation of 6,7-dimethyl-8-ribityllumazine by condensation of 5-amino-6-(D-ribitylamino)uracil with 3,4-dihydroxy-2-butanone 4-phosphate. This is the penultimate step in the biosynthesis of riboflavin.</text>
</comment>
<organism evidence="8 9">
    <name type="scientific">Natrialba taiwanensis DSM 12281</name>
    <dbReference type="NCBI Taxonomy" id="1230458"/>
    <lineage>
        <taxon>Archaea</taxon>
        <taxon>Methanobacteriati</taxon>
        <taxon>Methanobacteriota</taxon>
        <taxon>Stenosarchaea group</taxon>
        <taxon>Halobacteria</taxon>
        <taxon>Halobacteriales</taxon>
        <taxon>Natrialbaceae</taxon>
        <taxon>Natrialba</taxon>
    </lineage>
</organism>
<dbReference type="Proteomes" id="UP000011648">
    <property type="component" value="Unassembled WGS sequence"/>
</dbReference>
<dbReference type="STRING" id="1230458.C484_20737"/>
<evidence type="ECO:0000256" key="6">
    <source>
        <dbReference type="ARBA" id="ARBA00048785"/>
    </source>
</evidence>
<keyword evidence="9" id="KW-1185">Reference proteome</keyword>
<dbReference type="PANTHER" id="PTHR21058:SF0">
    <property type="entry name" value="6,7-DIMETHYL-8-RIBITYLLUMAZINE SYNTHASE"/>
    <property type="match status" value="1"/>
</dbReference>
<dbReference type="EMBL" id="AOIL01000068">
    <property type="protein sequence ID" value="ELY85306.1"/>
    <property type="molecule type" value="Genomic_DNA"/>
</dbReference>
<feature type="binding site" evidence="7">
    <location>
        <begin position="80"/>
        <end position="82"/>
    </location>
    <ligand>
        <name>5-amino-6-(D-ribitylamino)uracil</name>
        <dbReference type="ChEBI" id="CHEBI:15934"/>
    </ligand>
</feature>
<comment type="caution">
    <text evidence="8">The sequence shown here is derived from an EMBL/GenBank/DDBJ whole genome shotgun (WGS) entry which is preliminary data.</text>
</comment>
<dbReference type="InterPro" id="IPR002180">
    <property type="entry name" value="LS/RS"/>
</dbReference>
<dbReference type="HAMAP" id="MF_00178">
    <property type="entry name" value="Lumazine_synth"/>
    <property type="match status" value="1"/>
</dbReference>
<evidence type="ECO:0000256" key="7">
    <source>
        <dbReference type="HAMAP-Rule" id="MF_00178"/>
    </source>
</evidence>
<name>L9ZGW7_9EURY</name>
<dbReference type="InterPro" id="IPR034964">
    <property type="entry name" value="LS"/>
</dbReference>
<dbReference type="UniPathway" id="UPA00275">
    <property type="reaction ID" value="UER00404"/>
</dbReference>
<dbReference type="InterPro" id="IPR036467">
    <property type="entry name" value="LS/RS_sf"/>
</dbReference>
<dbReference type="Pfam" id="PF00885">
    <property type="entry name" value="DMRL_synthase"/>
    <property type="match status" value="1"/>
</dbReference>
<dbReference type="AlphaFoldDB" id="L9ZGW7"/>
<comment type="caution">
    <text evidence="7">Lacks conserved residue(s) required for the propagation of feature annotation.</text>
</comment>
<feature type="binding site" evidence="7">
    <location>
        <position position="48"/>
    </location>
    <ligand>
        <name>5-amino-6-(D-ribitylamino)uracil</name>
        <dbReference type="ChEBI" id="CHEBI:15934"/>
    </ligand>
</feature>
<dbReference type="Gene3D" id="3.40.50.960">
    <property type="entry name" value="Lumazine/riboflavin synthase"/>
    <property type="match status" value="1"/>
</dbReference>
<gene>
    <name evidence="7 8" type="primary">ribH</name>
    <name evidence="8" type="ORF">C484_20737</name>
</gene>
<feature type="binding site" evidence="7">
    <location>
        <position position="137"/>
    </location>
    <ligand>
        <name>5-amino-6-(D-ribitylamino)uracil</name>
        <dbReference type="ChEBI" id="CHEBI:15934"/>
    </ligand>
</feature>
<evidence type="ECO:0000313" key="8">
    <source>
        <dbReference type="EMBL" id="ELY85306.1"/>
    </source>
</evidence>
<dbReference type="EC" id="2.5.1.78" evidence="3 7"/>
<feature type="binding site" evidence="7">
    <location>
        <begin position="109"/>
        <end position="110"/>
    </location>
    <ligand>
        <name>(2S)-2-hydroxy-3-oxobutyl phosphate</name>
        <dbReference type="ChEBI" id="CHEBI:58830"/>
    </ligand>
</feature>
<dbReference type="GO" id="GO:0009349">
    <property type="term" value="C:riboflavin synthase complex"/>
    <property type="evidence" value="ECO:0007669"/>
    <property type="project" value="UniProtKB-UniRule"/>
</dbReference>
<feature type="binding site" evidence="7">
    <location>
        <begin position="104"/>
        <end position="106"/>
    </location>
    <ligand>
        <name>5-amino-6-(D-ribitylamino)uracil</name>
        <dbReference type="ChEBI" id="CHEBI:15934"/>
    </ligand>
</feature>
<evidence type="ECO:0000256" key="1">
    <source>
        <dbReference type="ARBA" id="ARBA00004917"/>
    </source>
</evidence>
<comment type="similarity">
    <text evidence="2 7">Belongs to the DMRL synthase family.</text>
</comment>
<dbReference type="PANTHER" id="PTHR21058">
    <property type="entry name" value="6,7-DIMETHYL-8-RIBITYLLUMAZINE SYNTHASE DMRL SYNTHASE LUMAZINE SYNTHASE"/>
    <property type="match status" value="1"/>
</dbReference>
<evidence type="ECO:0000256" key="4">
    <source>
        <dbReference type="ARBA" id="ARBA00022619"/>
    </source>
</evidence>
<comment type="pathway">
    <text evidence="1 7">Cofactor biosynthesis; riboflavin biosynthesis; riboflavin from 2-hydroxy-3-oxobutyl phosphate and 5-amino-6-(D-ribitylamino)uracil: step 1/2.</text>
</comment>
<feature type="active site" description="Proton donor" evidence="7">
    <location>
        <position position="112"/>
    </location>
</feature>
<dbReference type="GO" id="GO:0000906">
    <property type="term" value="F:6,7-dimethyl-8-ribityllumazine synthase activity"/>
    <property type="evidence" value="ECO:0007669"/>
    <property type="project" value="UniProtKB-UniRule"/>
</dbReference>
<evidence type="ECO:0000256" key="2">
    <source>
        <dbReference type="ARBA" id="ARBA00007424"/>
    </source>
</evidence>
<dbReference type="GO" id="GO:0009231">
    <property type="term" value="P:riboflavin biosynthetic process"/>
    <property type="evidence" value="ECO:0007669"/>
    <property type="project" value="UniProtKB-UniRule"/>
</dbReference>
<accession>L9ZGW7</accession>
<evidence type="ECO:0000256" key="5">
    <source>
        <dbReference type="ARBA" id="ARBA00022679"/>
    </source>
</evidence>
<reference evidence="8 9" key="1">
    <citation type="journal article" date="2014" name="PLoS Genet.">
        <title>Phylogenetically driven sequencing of extremely halophilic archaea reveals strategies for static and dynamic osmo-response.</title>
        <authorList>
            <person name="Becker E.A."/>
            <person name="Seitzer P.M."/>
            <person name="Tritt A."/>
            <person name="Larsen D."/>
            <person name="Krusor M."/>
            <person name="Yao A.I."/>
            <person name="Wu D."/>
            <person name="Madern D."/>
            <person name="Eisen J.A."/>
            <person name="Darling A.E."/>
            <person name="Facciotti M.T."/>
        </authorList>
    </citation>
    <scope>NUCLEOTIDE SEQUENCE [LARGE SCALE GENOMIC DNA]</scope>
    <source>
        <strain evidence="8 9">DSM 12281</strain>
    </source>
</reference>
<keyword evidence="4 7" id="KW-0686">Riboflavin biosynthesis</keyword>
<keyword evidence="5 7" id="KW-0808">Transferase</keyword>
<evidence type="ECO:0000313" key="9">
    <source>
        <dbReference type="Proteomes" id="UP000011648"/>
    </source>
</evidence>
<evidence type="ECO:0000256" key="3">
    <source>
        <dbReference type="ARBA" id="ARBA00012664"/>
    </source>
</evidence>
<protein>
    <recommendedName>
        <fullName evidence="3 7">6,7-dimethyl-8-ribityllumazine synthase</fullName>
        <shortName evidence="7">DMRL synthase</shortName>
        <shortName evidence="7">LS</shortName>
        <shortName evidence="7">Lumazine synthase</shortName>
        <ecNumber evidence="3 7">2.5.1.78</ecNumber>
    </recommendedName>
</protein>
<sequence length="181" mass="19070">MEPVRFPGKPADTVGFRLEDTFGENGTSFTPAHLGSRMTTLGLVVAEFNRPITEQMEHEAAEAAQAAGAEVHDIVHVPGVYDAPLAADRLARLEAVDAVAVIGTVITGDTDHDQVISDATAQRLADVSLERDTPVTLGVTGPGMSAAESRERIENAAKAVDSALDLVDELPDPESPSRTTD</sequence>
<proteinExistence type="inferred from homology"/>
<dbReference type="SUPFAM" id="SSF52121">
    <property type="entry name" value="Lumazine synthase"/>
    <property type="match status" value="1"/>
</dbReference>
<dbReference type="NCBIfam" id="TIGR00114">
    <property type="entry name" value="lumazine-synth"/>
    <property type="match status" value="1"/>
</dbReference>